<sequence>MRHLRLLTAVAALAAIGGCAQAQAAKPAPASFWSQLHAGGGTGEYLFDSLDDITPGAKPSGVFRPAAALVEGTVVGVEPGIAYASGDDSATARVVPYDSEEAVIRWASVVIKVDKVHAGKLGRGFASGQIRLRVEQPTGTTLDGLRASLGTAGRGIFYVDSALDRARRRPASQATQAYQAAVHLPIGQGVFVEEKPGTPLVAPLTDEERAAQLLGGGAQTRSAGAGATTLAQLRVRAQQSACEAGTATDKSTC</sequence>
<dbReference type="RefSeq" id="WP_379533888.1">
    <property type="nucleotide sequence ID" value="NZ_JBHSBI010000031.1"/>
</dbReference>
<proteinExistence type="predicted"/>
<evidence type="ECO:0000313" key="2">
    <source>
        <dbReference type="EMBL" id="MFC4014041.1"/>
    </source>
</evidence>
<feature type="chain" id="PRO_5047263929" evidence="1">
    <location>
        <begin position="25"/>
        <end position="253"/>
    </location>
</feature>
<organism evidence="2 3">
    <name type="scientific">Nonomuraea purpurea</name>
    <dbReference type="NCBI Taxonomy" id="1849276"/>
    <lineage>
        <taxon>Bacteria</taxon>
        <taxon>Bacillati</taxon>
        <taxon>Actinomycetota</taxon>
        <taxon>Actinomycetes</taxon>
        <taxon>Streptosporangiales</taxon>
        <taxon>Streptosporangiaceae</taxon>
        <taxon>Nonomuraea</taxon>
    </lineage>
</organism>
<evidence type="ECO:0000256" key="1">
    <source>
        <dbReference type="SAM" id="SignalP"/>
    </source>
</evidence>
<dbReference type="EMBL" id="JBHSBI010000031">
    <property type="protein sequence ID" value="MFC4014041.1"/>
    <property type="molecule type" value="Genomic_DNA"/>
</dbReference>
<protein>
    <submittedName>
        <fullName evidence="2">Uncharacterized protein</fullName>
    </submittedName>
</protein>
<dbReference type="Proteomes" id="UP001595851">
    <property type="component" value="Unassembled WGS sequence"/>
</dbReference>
<gene>
    <name evidence="2" type="ORF">ACFOY2_42920</name>
</gene>
<comment type="caution">
    <text evidence="2">The sequence shown here is derived from an EMBL/GenBank/DDBJ whole genome shotgun (WGS) entry which is preliminary data.</text>
</comment>
<keyword evidence="1" id="KW-0732">Signal</keyword>
<evidence type="ECO:0000313" key="3">
    <source>
        <dbReference type="Proteomes" id="UP001595851"/>
    </source>
</evidence>
<keyword evidence="3" id="KW-1185">Reference proteome</keyword>
<reference evidence="3" key="1">
    <citation type="journal article" date="2019" name="Int. J. Syst. Evol. Microbiol.">
        <title>The Global Catalogue of Microorganisms (GCM) 10K type strain sequencing project: providing services to taxonomists for standard genome sequencing and annotation.</title>
        <authorList>
            <consortium name="The Broad Institute Genomics Platform"/>
            <consortium name="The Broad Institute Genome Sequencing Center for Infectious Disease"/>
            <person name="Wu L."/>
            <person name="Ma J."/>
        </authorList>
    </citation>
    <scope>NUCLEOTIDE SEQUENCE [LARGE SCALE GENOMIC DNA]</scope>
    <source>
        <strain evidence="3">TBRC 1276</strain>
    </source>
</reference>
<accession>A0ABV8GJB9</accession>
<dbReference type="PROSITE" id="PS51257">
    <property type="entry name" value="PROKAR_LIPOPROTEIN"/>
    <property type="match status" value="1"/>
</dbReference>
<name>A0ABV8GJB9_9ACTN</name>
<feature type="signal peptide" evidence="1">
    <location>
        <begin position="1"/>
        <end position="24"/>
    </location>
</feature>